<dbReference type="EMBL" id="BDGU01000356">
    <property type="protein sequence ID" value="GAW06855.1"/>
    <property type="molecule type" value="Genomic_DNA"/>
</dbReference>
<gene>
    <name evidence="3" type="ORF">LENED_008807</name>
</gene>
<feature type="region of interest" description="Disordered" evidence="2">
    <location>
        <begin position="39"/>
        <end position="79"/>
    </location>
</feature>
<feature type="coiled-coil region" evidence="1">
    <location>
        <begin position="391"/>
        <end position="425"/>
    </location>
</feature>
<name>A0A1Q3EI42_LENED</name>
<reference evidence="3 4" key="1">
    <citation type="submission" date="2016-08" db="EMBL/GenBank/DDBJ databases">
        <authorList>
            <consortium name="Lentinula edodes genome sequencing consortium"/>
            <person name="Sakamoto Y."/>
            <person name="Nakade K."/>
            <person name="Sato S."/>
            <person name="Yoshida Y."/>
            <person name="Miyazaki K."/>
            <person name="Natsume S."/>
            <person name="Konno N."/>
        </authorList>
    </citation>
    <scope>NUCLEOTIDE SEQUENCE [LARGE SCALE GENOMIC DNA]</scope>
    <source>
        <strain evidence="3 4">NBRC 111202</strain>
    </source>
</reference>
<evidence type="ECO:0000313" key="4">
    <source>
        <dbReference type="Proteomes" id="UP000188533"/>
    </source>
</evidence>
<evidence type="ECO:0000256" key="1">
    <source>
        <dbReference type="SAM" id="Coils"/>
    </source>
</evidence>
<feature type="compositionally biased region" description="Basic and acidic residues" evidence="2">
    <location>
        <begin position="205"/>
        <end position="222"/>
    </location>
</feature>
<evidence type="ECO:0000313" key="3">
    <source>
        <dbReference type="EMBL" id="GAW06855.1"/>
    </source>
</evidence>
<proteinExistence type="predicted"/>
<feature type="coiled-coil region" evidence="1">
    <location>
        <begin position="324"/>
        <end position="358"/>
    </location>
</feature>
<evidence type="ECO:0000256" key="2">
    <source>
        <dbReference type="SAM" id="MobiDB-lite"/>
    </source>
</evidence>
<protein>
    <submittedName>
        <fullName evidence="3">Uncharacterized protein</fullName>
    </submittedName>
</protein>
<dbReference type="Gene3D" id="1.10.287.1490">
    <property type="match status" value="1"/>
</dbReference>
<feature type="region of interest" description="Disordered" evidence="2">
    <location>
        <begin position="123"/>
        <end position="150"/>
    </location>
</feature>
<dbReference type="AlphaFoldDB" id="A0A1Q3EI42"/>
<feature type="compositionally biased region" description="Basic and acidic residues" evidence="2">
    <location>
        <begin position="139"/>
        <end position="150"/>
    </location>
</feature>
<keyword evidence="4" id="KW-1185">Reference proteome</keyword>
<reference evidence="3 4" key="2">
    <citation type="submission" date="2017-02" db="EMBL/GenBank/DDBJ databases">
        <title>A genome survey and senescence transcriptome analysis in Lentinula edodes.</title>
        <authorList>
            <person name="Sakamoto Y."/>
            <person name="Nakade K."/>
            <person name="Sato S."/>
            <person name="Yoshida Y."/>
            <person name="Miyazaki K."/>
            <person name="Natsume S."/>
            <person name="Konno N."/>
        </authorList>
    </citation>
    <scope>NUCLEOTIDE SEQUENCE [LARGE SCALE GENOMIC DNA]</scope>
    <source>
        <strain evidence="3 4">NBRC 111202</strain>
    </source>
</reference>
<comment type="caution">
    <text evidence="3">The sequence shown here is derived from an EMBL/GenBank/DDBJ whole genome shotgun (WGS) entry which is preliminary data.</text>
</comment>
<sequence length="456" mass="52043">MDGTPASNEPPTTNDSDAPAPATHLRQRLRLIRRTVEDTDTVNECATSSTSSLNRRRKLSSCDLEDAQSSSSQNENISERPNKVTDFKVQVVKRVVEREVLPVIVRQQLVENEERIQFLQQELEKGPNAVQDPTLQHPRPKEKEDSRDVERRKLREDILDKGRIIATLTALTTNLQENAAEIRRDADGLCKELKNTKQSSDTLDEELKKSKRDADALREESKNTIQNSHITNEELKNSKVEVANVTRSVEAVNEEIKRLNEKLGQKATAKESEIENLMAKLVKAQNELKENKLRTDVVLNKCRNESKTQILRYEKQIKDLDTSIVTKDSQMQTLNSKIQALETKRAQLEANVMAAKNKLGDKSKARTVQVEQFEQRIKEFEESITLKDSHILTLGNTIQSLEMEKRQLQESVAVEKTQILRYEKQVKDLDTSIVTKERKANTQLQNSSVRTKRALS</sequence>
<feature type="compositionally biased region" description="Polar residues" evidence="2">
    <location>
        <begin position="1"/>
        <end position="16"/>
    </location>
</feature>
<dbReference type="Proteomes" id="UP000188533">
    <property type="component" value="Unassembled WGS sequence"/>
</dbReference>
<organism evidence="3 4">
    <name type="scientific">Lentinula edodes</name>
    <name type="common">Shiitake mushroom</name>
    <name type="synonym">Lentinus edodes</name>
    <dbReference type="NCBI Taxonomy" id="5353"/>
    <lineage>
        <taxon>Eukaryota</taxon>
        <taxon>Fungi</taxon>
        <taxon>Dikarya</taxon>
        <taxon>Basidiomycota</taxon>
        <taxon>Agaricomycotina</taxon>
        <taxon>Agaricomycetes</taxon>
        <taxon>Agaricomycetidae</taxon>
        <taxon>Agaricales</taxon>
        <taxon>Marasmiineae</taxon>
        <taxon>Omphalotaceae</taxon>
        <taxon>Lentinula</taxon>
    </lineage>
</organism>
<accession>A0A1Q3EI42</accession>
<feature type="region of interest" description="Disordered" evidence="2">
    <location>
        <begin position="1"/>
        <end position="24"/>
    </location>
</feature>
<feature type="region of interest" description="Disordered" evidence="2">
    <location>
        <begin position="198"/>
        <end position="222"/>
    </location>
</feature>
<feature type="compositionally biased region" description="Polar residues" evidence="2">
    <location>
        <begin position="42"/>
        <end position="53"/>
    </location>
</feature>
<keyword evidence="1" id="KW-0175">Coiled coil</keyword>